<dbReference type="InterPro" id="IPR005151">
    <property type="entry name" value="Tail-specific_protease"/>
</dbReference>
<dbReference type="PROSITE" id="PS51257">
    <property type="entry name" value="PROKAR_LIPOPROTEIN"/>
    <property type="match status" value="1"/>
</dbReference>
<dbReference type="AlphaFoldDB" id="A0A5B2W0Y9"/>
<evidence type="ECO:0000259" key="1">
    <source>
        <dbReference type="SMART" id="SM00245"/>
    </source>
</evidence>
<dbReference type="Proteomes" id="UP000324611">
    <property type="component" value="Unassembled WGS sequence"/>
</dbReference>
<evidence type="ECO:0000313" key="3">
    <source>
        <dbReference type="Proteomes" id="UP000324611"/>
    </source>
</evidence>
<dbReference type="GO" id="GO:0030288">
    <property type="term" value="C:outer membrane-bounded periplasmic space"/>
    <property type="evidence" value="ECO:0007669"/>
    <property type="project" value="TreeGrafter"/>
</dbReference>
<dbReference type="PANTHER" id="PTHR32060">
    <property type="entry name" value="TAIL-SPECIFIC PROTEASE"/>
    <property type="match status" value="1"/>
</dbReference>
<proteinExistence type="predicted"/>
<reference evidence="2 3" key="1">
    <citation type="submission" date="2019-09" db="EMBL/GenBank/DDBJ databases">
        <title>Chitinophaga ginsengihumi sp. nov., isolated from soil of ginseng rhizosphere.</title>
        <authorList>
            <person name="Lee J."/>
        </authorList>
    </citation>
    <scope>NUCLEOTIDE SEQUENCE [LARGE SCALE GENOMIC DNA]</scope>
    <source>
        <strain evidence="2 3">BN140078</strain>
    </source>
</reference>
<dbReference type="PANTHER" id="PTHR32060:SF30">
    <property type="entry name" value="CARBOXY-TERMINAL PROCESSING PROTEASE CTPA"/>
    <property type="match status" value="1"/>
</dbReference>
<organism evidence="2 3">
    <name type="scientific">Chitinophaga agrisoli</name>
    <dbReference type="NCBI Taxonomy" id="2607653"/>
    <lineage>
        <taxon>Bacteria</taxon>
        <taxon>Pseudomonadati</taxon>
        <taxon>Bacteroidota</taxon>
        <taxon>Chitinophagia</taxon>
        <taxon>Chitinophagales</taxon>
        <taxon>Chitinophagaceae</taxon>
        <taxon>Chitinophaga</taxon>
    </lineage>
</organism>
<dbReference type="Pfam" id="PF03572">
    <property type="entry name" value="Peptidase_S41"/>
    <property type="match status" value="1"/>
</dbReference>
<sequence>MFATCRKTTWALVITLLALGACKKDHGPAVEPIGGGSGSANDSMYFIFKDEYLWNDVIPDSATFKPGSYSNLEDMFEALASFKKNATGGYMDKYSFVDHGAVAGEINEGIAGDFGFDLDYQTRTDLRILYTYPGSPADQQGIKRGWQIISINGDSNLEYDAGPDGHGPHIDKISDAIYNNNTITLGLKRPDGTTTTATLNVANYNINPVLYSNTYTLGGKKIGYLVFNQFLSLEKAQPKIDAAFSTFSGITDLIVDLRYNGGGAVETAEYMANLIAPASVGDKIKVMYKEYFNTNLTNHQSSNYFKAKIPGYSDSWADVFESWVRNPTAFFSTKGNVHPNTVVFIGSYSTASASELVMNVLKPYMPVKLVGDTTFGKPVGFVGITIGGYDMYAVSIWNKNALGAGDYFNGFIPDDAATVPANQRDEDYTINWGSLNEVYLRRALKQLGVSDSELGRMAPATESLRRFRTGRAIPDKHFKGMIIKPARQ</sequence>
<dbReference type="GO" id="GO:0007165">
    <property type="term" value="P:signal transduction"/>
    <property type="evidence" value="ECO:0007669"/>
    <property type="project" value="TreeGrafter"/>
</dbReference>
<reference evidence="2 3" key="2">
    <citation type="submission" date="2019-09" db="EMBL/GenBank/DDBJ databases">
        <authorList>
            <person name="Jin C."/>
        </authorList>
    </citation>
    <scope>NUCLEOTIDE SEQUENCE [LARGE SCALE GENOMIC DNA]</scope>
    <source>
        <strain evidence="2 3">BN140078</strain>
    </source>
</reference>
<dbReference type="SMART" id="SM00245">
    <property type="entry name" value="TSPc"/>
    <property type="match status" value="1"/>
</dbReference>
<dbReference type="Gene3D" id="3.30.750.170">
    <property type="match status" value="1"/>
</dbReference>
<keyword evidence="3" id="KW-1185">Reference proteome</keyword>
<dbReference type="GO" id="GO:0004175">
    <property type="term" value="F:endopeptidase activity"/>
    <property type="evidence" value="ECO:0007669"/>
    <property type="project" value="TreeGrafter"/>
</dbReference>
<protein>
    <recommendedName>
        <fullName evidence="1">Tail specific protease domain-containing protein</fullName>
    </recommendedName>
</protein>
<dbReference type="RefSeq" id="WP_149836421.1">
    <property type="nucleotide sequence ID" value="NZ_VUOC01000001.1"/>
</dbReference>
<dbReference type="SUPFAM" id="SSF52096">
    <property type="entry name" value="ClpP/crotonase"/>
    <property type="match status" value="1"/>
</dbReference>
<name>A0A5B2W0Y9_9BACT</name>
<dbReference type="Gene3D" id="2.30.42.10">
    <property type="match status" value="1"/>
</dbReference>
<dbReference type="InterPro" id="IPR029045">
    <property type="entry name" value="ClpP/crotonase-like_dom_sf"/>
</dbReference>
<dbReference type="InterPro" id="IPR036034">
    <property type="entry name" value="PDZ_sf"/>
</dbReference>
<dbReference type="Gene3D" id="3.90.226.10">
    <property type="entry name" value="2-enoyl-CoA Hydratase, Chain A, domain 1"/>
    <property type="match status" value="1"/>
</dbReference>
<accession>A0A5B2W0Y9</accession>
<dbReference type="GO" id="GO:0006508">
    <property type="term" value="P:proteolysis"/>
    <property type="evidence" value="ECO:0007669"/>
    <property type="project" value="InterPro"/>
</dbReference>
<dbReference type="SUPFAM" id="SSF50156">
    <property type="entry name" value="PDZ domain-like"/>
    <property type="match status" value="1"/>
</dbReference>
<evidence type="ECO:0000313" key="2">
    <source>
        <dbReference type="EMBL" id="KAA2245025.1"/>
    </source>
</evidence>
<comment type="caution">
    <text evidence="2">The sequence shown here is derived from an EMBL/GenBank/DDBJ whole genome shotgun (WGS) entry which is preliminary data.</text>
</comment>
<dbReference type="EMBL" id="VUOC01000001">
    <property type="protein sequence ID" value="KAA2245025.1"/>
    <property type="molecule type" value="Genomic_DNA"/>
</dbReference>
<dbReference type="GO" id="GO:0008236">
    <property type="term" value="F:serine-type peptidase activity"/>
    <property type="evidence" value="ECO:0007669"/>
    <property type="project" value="InterPro"/>
</dbReference>
<feature type="domain" description="Tail specific protease" evidence="1">
    <location>
        <begin position="180"/>
        <end position="409"/>
    </location>
</feature>
<gene>
    <name evidence="2" type="ORF">F0L74_03435</name>
</gene>